<protein>
    <submittedName>
        <fullName evidence="2">Integrase-like protein</fullName>
    </submittedName>
</protein>
<proteinExistence type="predicted"/>
<dbReference type="InterPro" id="IPR035386">
    <property type="entry name" value="Arm-DNA-bind_5"/>
</dbReference>
<sequence>MRVEDVVFSLKLWVYSDPEAKGSFPIYLQLYCAGDRKYLTTGFHSSQSHWDSEKDELRESHPQYQAIQDKGKCFKG</sequence>
<dbReference type="Proteomes" id="UP000240978">
    <property type="component" value="Unassembled WGS sequence"/>
</dbReference>
<dbReference type="Pfam" id="PF17293">
    <property type="entry name" value="Arm-DNA-bind_5"/>
    <property type="match status" value="1"/>
</dbReference>
<gene>
    <name evidence="2" type="ORF">CLV42_101885</name>
</gene>
<evidence type="ECO:0000259" key="1">
    <source>
        <dbReference type="Pfam" id="PF17293"/>
    </source>
</evidence>
<feature type="domain" description="Arm DNA-binding" evidence="1">
    <location>
        <begin position="18"/>
        <end position="67"/>
    </location>
</feature>
<dbReference type="AlphaFoldDB" id="A0A2P8GQ67"/>
<comment type="caution">
    <text evidence="2">The sequence shown here is derived from an EMBL/GenBank/DDBJ whole genome shotgun (WGS) entry which is preliminary data.</text>
</comment>
<name>A0A2P8GQ67_9BACT</name>
<dbReference type="EMBL" id="PYGK01000001">
    <property type="protein sequence ID" value="PSL36116.1"/>
    <property type="molecule type" value="Genomic_DNA"/>
</dbReference>
<keyword evidence="3" id="KW-1185">Reference proteome</keyword>
<dbReference type="RefSeq" id="WP_106600633.1">
    <property type="nucleotide sequence ID" value="NZ_PYGK01000001.1"/>
</dbReference>
<reference evidence="2 3" key="1">
    <citation type="submission" date="2018-03" db="EMBL/GenBank/DDBJ databases">
        <title>Genomic Encyclopedia of Archaeal and Bacterial Type Strains, Phase II (KMG-II): from individual species to whole genera.</title>
        <authorList>
            <person name="Goeker M."/>
        </authorList>
    </citation>
    <scope>NUCLEOTIDE SEQUENCE [LARGE SCALE GENOMIC DNA]</scope>
    <source>
        <strain evidence="2 3">DSM 18107</strain>
    </source>
</reference>
<evidence type="ECO:0000313" key="3">
    <source>
        <dbReference type="Proteomes" id="UP000240978"/>
    </source>
</evidence>
<organism evidence="2 3">
    <name type="scientific">Chitinophaga ginsengisoli</name>
    <dbReference type="NCBI Taxonomy" id="363837"/>
    <lineage>
        <taxon>Bacteria</taxon>
        <taxon>Pseudomonadati</taxon>
        <taxon>Bacteroidota</taxon>
        <taxon>Chitinophagia</taxon>
        <taxon>Chitinophagales</taxon>
        <taxon>Chitinophagaceae</taxon>
        <taxon>Chitinophaga</taxon>
    </lineage>
</organism>
<accession>A0A2P8GQ67</accession>
<evidence type="ECO:0000313" key="2">
    <source>
        <dbReference type="EMBL" id="PSL36116.1"/>
    </source>
</evidence>